<dbReference type="Proteomes" id="UP001190700">
    <property type="component" value="Unassembled WGS sequence"/>
</dbReference>
<organism evidence="1 2">
    <name type="scientific">Cymbomonas tetramitiformis</name>
    <dbReference type="NCBI Taxonomy" id="36881"/>
    <lineage>
        <taxon>Eukaryota</taxon>
        <taxon>Viridiplantae</taxon>
        <taxon>Chlorophyta</taxon>
        <taxon>Pyramimonadophyceae</taxon>
        <taxon>Pyramimonadales</taxon>
        <taxon>Pyramimonadaceae</taxon>
        <taxon>Cymbomonas</taxon>
    </lineage>
</organism>
<name>A0AAE0GWL3_9CHLO</name>
<dbReference type="EMBL" id="LGRX02001664">
    <property type="protein sequence ID" value="KAK3285714.1"/>
    <property type="molecule type" value="Genomic_DNA"/>
</dbReference>
<sequence>MQPAFTAASEAVLAPILANRRRRSCDNSMGTLGAIDEILPDILKLLSVGQCFMFASVNKWAFRLVNGRNRQLLVGSYARGRLLHAPGLYCPRENSRFGVRWGHPNRNGAAFQRELELRVNLAEYLSLSSTLTLERMLRCDRYSKNHLLRLTQVYASPRIMRALAENRTTRPPLHLFSLGYLASVEAIEDESEMREATFVVRYLRACGYFDICGLSERRHRLTEAVCAEQVYRWCLESDDPLTAANSDEGSPSPSSESELALRSRDGMLGEVARRILAAAPVQRNSYESAAPAVYADPLFETFVMIGARSTKALTIFEVARRAVMTTTRTSRFGLNVLRDSPRDFATAAFIGACSSANIEVIIALRDRYRLSTRPELITDFAATRHDHSDFDFVRRAAEVLIAADLNFAETTSTLRLLWNLTLAAETTEEASDRGGLGDALLTSTLLSSASPSVILWYLENLRVPLRWGDHRDLLRNSKLVFGDRSDELVDELWRRLVTDVADGDRRTGRFRDVIDLMPSMTTLNRFLRSWVRLNKLEKLPDVESAASLNRLRDLILSPSERLSFCYLDTAGAYEYGFFEGEAFSEFRQLFDLLAVARILGIERASHSAFANRLRHPYTLQIAETIPLDGMLEKLAETIRGARSGKYLLLIAPELAAFLRTHRERLTNPLDRHHRNLSALQSIDKSNVPSFPVRNAENPTTNR</sequence>
<comment type="caution">
    <text evidence="1">The sequence shown here is derived from an EMBL/GenBank/DDBJ whole genome shotgun (WGS) entry which is preliminary data.</text>
</comment>
<keyword evidence="2" id="KW-1185">Reference proteome</keyword>
<protein>
    <submittedName>
        <fullName evidence="1">Uncharacterized protein</fullName>
    </submittedName>
</protein>
<evidence type="ECO:0000313" key="2">
    <source>
        <dbReference type="Proteomes" id="UP001190700"/>
    </source>
</evidence>
<gene>
    <name evidence="1" type="ORF">CYMTET_6695</name>
</gene>
<dbReference type="AlphaFoldDB" id="A0AAE0GWL3"/>
<proteinExistence type="predicted"/>
<evidence type="ECO:0000313" key="1">
    <source>
        <dbReference type="EMBL" id="KAK3285714.1"/>
    </source>
</evidence>
<accession>A0AAE0GWL3</accession>
<reference evidence="1 2" key="1">
    <citation type="journal article" date="2015" name="Genome Biol. Evol.">
        <title>Comparative Genomics of a Bacterivorous Green Alga Reveals Evolutionary Causalities and Consequences of Phago-Mixotrophic Mode of Nutrition.</title>
        <authorList>
            <person name="Burns J.A."/>
            <person name="Paasch A."/>
            <person name="Narechania A."/>
            <person name="Kim E."/>
        </authorList>
    </citation>
    <scope>NUCLEOTIDE SEQUENCE [LARGE SCALE GENOMIC DNA]</scope>
    <source>
        <strain evidence="1 2">PLY_AMNH</strain>
    </source>
</reference>